<sequence>MKLKQLAAVLLTVVTLGPAMTVPANASTKVLPKKMRGTWVVKPQYSSSRHIKKNMWSAKLKIRVYKKSATWQMKGYLPDKAFDHKIHKIHVVSYDHGVALLRGDTLYTKRNFFSMRGKTLGFAWERGGNTTLHRVK</sequence>
<keyword evidence="3" id="KW-1185">Reference proteome</keyword>
<accession>A0ABW1UE47</accession>
<dbReference type="EMBL" id="JBHSSO010000071">
    <property type="protein sequence ID" value="MFC6290890.1"/>
    <property type="molecule type" value="Genomic_DNA"/>
</dbReference>
<evidence type="ECO:0000256" key="1">
    <source>
        <dbReference type="SAM" id="SignalP"/>
    </source>
</evidence>
<evidence type="ECO:0000313" key="2">
    <source>
        <dbReference type="EMBL" id="MFC6290890.1"/>
    </source>
</evidence>
<feature type="signal peptide" evidence="1">
    <location>
        <begin position="1"/>
        <end position="26"/>
    </location>
</feature>
<reference evidence="3" key="1">
    <citation type="journal article" date="2019" name="Int. J. Syst. Evol. Microbiol.">
        <title>The Global Catalogue of Microorganisms (GCM) 10K type strain sequencing project: providing services to taxonomists for standard genome sequencing and annotation.</title>
        <authorList>
            <consortium name="The Broad Institute Genomics Platform"/>
            <consortium name="The Broad Institute Genome Sequencing Center for Infectious Disease"/>
            <person name="Wu L."/>
            <person name="Ma J."/>
        </authorList>
    </citation>
    <scope>NUCLEOTIDE SEQUENCE [LARGE SCALE GENOMIC DNA]</scope>
    <source>
        <strain evidence="3">CCM 8893</strain>
    </source>
</reference>
<feature type="chain" id="PRO_5046911390" evidence="1">
    <location>
        <begin position="27"/>
        <end position="136"/>
    </location>
</feature>
<comment type="caution">
    <text evidence="2">The sequence shown here is derived from an EMBL/GenBank/DDBJ whole genome shotgun (WGS) entry which is preliminary data.</text>
</comment>
<gene>
    <name evidence="2" type="ORF">ACFP1M_11960</name>
</gene>
<dbReference type="Proteomes" id="UP001596258">
    <property type="component" value="Unassembled WGS sequence"/>
</dbReference>
<protein>
    <submittedName>
        <fullName evidence="2">Uncharacterized protein</fullName>
    </submittedName>
</protein>
<dbReference type="RefSeq" id="WP_125574944.1">
    <property type="nucleotide sequence ID" value="NZ_JBHSSO010000071.1"/>
</dbReference>
<proteinExistence type="predicted"/>
<organism evidence="2 3">
    <name type="scientific">Levilactobacillus angrenensis</name>
    <dbReference type="NCBI Taxonomy" id="2486020"/>
    <lineage>
        <taxon>Bacteria</taxon>
        <taxon>Bacillati</taxon>
        <taxon>Bacillota</taxon>
        <taxon>Bacilli</taxon>
        <taxon>Lactobacillales</taxon>
        <taxon>Lactobacillaceae</taxon>
        <taxon>Levilactobacillus</taxon>
    </lineage>
</organism>
<keyword evidence="1" id="KW-0732">Signal</keyword>
<evidence type="ECO:0000313" key="3">
    <source>
        <dbReference type="Proteomes" id="UP001596258"/>
    </source>
</evidence>
<name>A0ABW1UE47_9LACO</name>